<reference evidence="3 4" key="1">
    <citation type="submission" date="2018-07" db="EMBL/GenBank/DDBJ databases">
        <title>Genomic Encyclopedia of Type Strains, Phase IV (KMG-IV): sequencing the most valuable type-strain genomes for metagenomic binning, comparative biology and taxonomic classification.</title>
        <authorList>
            <person name="Goeker M."/>
        </authorList>
    </citation>
    <scope>NUCLEOTIDE SEQUENCE [LARGE SCALE GENOMIC DNA]</scope>
    <source>
        <strain evidence="3 4">DSM 44290</strain>
    </source>
</reference>
<keyword evidence="4" id="KW-1185">Reference proteome</keyword>
<dbReference type="EMBL" id="QQBC01000015">
    <property type="protein sequence ID" value="RDI60411.1"/>
    <property type="molecule type" value="Genomic_DNA"/>
</dbReference>
<sequence length="187" mass="19218">MTDRQVRLVAAALSLAAAAGCSDTGSHATPTTAPEPPATHQIRVTSSAVAEGAALPEEYTCAGTGETLPLSWTTPPEIARFALVVDDPDAPGGVFTHWIVIDIPATTTAVAEGGIPEGGTALLNSSDRPDYFAPCPPPGSGTHHYRFTVYALPNRLSLPPQSSLAQSLTAVEGSAVAQGALTATYRR</sequence>
<feature type="chain" id="PRO_5017075417" evidence="2">
    <location>
        <begin position="29"/>
        <end position="187"/>
    </location>
</feature>
<gene>
    <name evidence="3" type="ORF">DFR76_11539</name>
</gene>
<dbReference type="NCBIfam" id="TIGR00481">
    <property type="entry name" value="YbhB/YbcL family Raf kinase inhibitor-like protein"/>
    <property type="match status" value="1"/>
</dbReference>
<proteinExistence type="inferred from homology"/>
<dbReference type="InterPro" id="IPR005247">
    <property type="entry name" value="YbhB_YbcL/LppC-like"/>
</dbReference>
<dbReference type="SUPFAM" id="SSF49777">
    <property type="entry name" value="PEBP-like"/>
    <property type="match status" value="1"/>
</dbReference>
<dbReference type="STRING" id="1210086.GCA_001613105_07792"/>
<evidence type="ECO:0000256" key="2">
    <source>
        <dbReference type="SAM" id="SignalP"/>
    </source>
</evidence>
<dbReference type="InterPro" id="IPR008914">
    <property type="entry name" value="PEBP"/>
</dbReference>
<protein>
    <submittedName>
        <fullName evidence="3">PBP family phospholipid-binding protein</fullName>
    </submittedName>
</protein>
<accession>A0A370HR27</accession>
<feature type="signal peptide" evidence="2">
    <location>
        <begin position="1"/>
        <end position="28"/>
    </location>
</feature>
<dbReference type="PANTHER" id="PTHR30289">
    <property type="entry name" value="UNCHARACTERIZED PROTEIN YBCL-RELATED"/>
    <property type="match status" value="1"/>
</dbReference>
<organism evidence="3 4">
    <name type="scientific">Nocardia pseudobrasiliensis</name>
    <dbReference type="NCBI Taxonomy" id="45979"/>
    <lineage>
        <taxon>Bacteria</taxon>
        <taxon>Bacillati</taxon>
        <taxon>Actinomycetota</taxon>
        <taxon>Actinomycetes</taxon>
        <taxon>Mycobacteriales</taxon>
        <taxon>Nocardiaceae</taxon>
        <taxon>Nocardia</taxon>
    </lineage>
</organism>
<dbReference type="PROSITE" id="PS51257">
    <property type="entry name" value="PROKAR_LIPOPROTEIN"/>
    <property type="match status" value="1"/>
</dbReference>
<dbReference type="AlphaFoldDB" id="A0A370HR27"/>
<dbReference type="Gene3D" id="3.90.280.10">
    <property type="entry name" value="PEBP-like"/>
    <property type="match status" value="1"/>
</dbReference>
<evidence type="ECO:0000256" key="1">
    <source>
        <dbReference type="ARBA" id="ARBA00007120"/>
    </source>
</evidence>
<evidence type="ECO:0000313" key="4">
    <source>
        <dbReference type="Proteomes" id="UP000254869"/>
    </source>
</evidence>
<dbReference type="Pfam" id="PF01161">
    <property type="entry name" value="PBP"/>
    <property type="match status" value="1"/>
</dbReference>
<name>A0A370HR27_9NOCA</name>
<comment type="similarity">
    <text evidence="1">Belongs to the UPF0098 family.</text>
</comment>
<evidence type="ECO:0000313" key="3">
    <source>
        <dbReference type="EMBL" id="RDI60411.1"/>
    </source>
</evidence>
<dbReference type="InterPro" id="IPR036610">
    <property type="entry name" value="PEBP-like_sf"/>
</dbReference>
<dbReference type="RefSeq" id="WP_068009139.1">
    <property type="nucleotide sequence ID" value="NZ_QQBC01000015.1"/>
</dbReference>
<comment type="caution">
    <text evidence="3">The sequence shown here is derived from an EMBL/GenBank/DDBJ whole genome shotgun (WGS) entry which is preliminary data.</text>
</comment>
<dbReference type="CDD" id="cd00865">
    <property type="entry name" value="PEBP_bact_arch"/>
    <property type="match status" value="1"/>
</dbReference>
<dbReference type="PANTHER" id="PTHR30289:SF1">
    <property type="entry name" value="PEBP (PHOSPHATIDYLETHANOLAMINE-BINDING PROTEIN) FAMILY PROTEIN"/>
    <property type="match status" value="1"/>
</dbReference>
<keyword evidence="2" id="KW-0732">Signal</keyword>
<dbReference type="Proteomes" id="UP000254869">
    <property type="component" value="Unassembled WGS sequence"/>
</dbReference>